<dbReference type="AlphaFoldDB" id="A0AA35JZA8"/>
<protein>
    <submittedName>
        <fullName evidence="1">Uncharacterized protein</fullName>
    </submittedName>
</protein>
<proteinExistence type="predicted"/>
<dbReference type="EMBL" id="OX395127">
    <property type="protein sequence ID" value="CAI5767488.1"/>
    <property type="molecule type" value="Genomic_DNA"/>
</dbReference>
<reference evidence="1" key="1">
    <citation type="submission" date="2022-12" db="EMBL/GenBank/DDBJ databases">
        <authorList>
            <person name="Alioto T."/>
            <person name="Alioto T."/>
            <person name="Gomez Garrido J."/>
        </authorList>
    </citation>
    <scope>NUCLEOTIDE SEQUENCE</scope>
</reference>
<gene>
    <name evidence="1" type="ORF">PODLI_1B017484</name>
</gene>
<evidence type="ECO:0000313" key="2">
    <source>
        <dbReference type="Proteomes" id="UP001178461"/>
    </source>
</evidence>
<organism evidence="1 2">
    <name type="scientific">Podarcis lilfordi</name>
    <name type="common">Lilford's wall lizard</name>
    <dbReference type="NCBI Taxonomy" id="74358"/>
    <lineage>
        <taxon>Eukaryota</taxon>
        <taxon>Metazoa</taxon>
        <taxon>Chordata</taxon>
        <taxon>Craniata</taxon>
        <taxon>Vertebrata</taxon>
        <taxon>Euteleostomi</taxon>
        <taxon>Lepidosauria</taxon>
        <taxon>Squamata</taxon>
        <taxon>Bifurcata</taxon>
        <taxon>Unidentata</taxon>
        <taxon>Episquamata</taxon>
        <taxon>Laterata</taxon>
        <taxon>Lacertibaenia</taxon>
        <taxon>Lacertidae</taxon>
        <taxon>Podarcis</taxon>
    </lineage>
</organism>
<sequence length="67" mass="7497">METVFFPWFCTELGMNGIVPHPKDCLNFFNQNLNCIVLYGPAAQLESCILKPAVPEFPECGDGCEEK</sequence>
<dbReference type="Proteomes" id="UP001178461">
    <property type="component" value="Chromosome 2"/>
</dbReference>
<feature type="non-terminal residue" evidence="1">
    <location>
        <position position="67"/>
    </location>
</feature>
<accession>A0AA35JZA8</accession>
<keyword evidence="2" id="KW-1185">Reference proteome</keyword>
<name>A0AA35JZA8_9SAUR</name>
<evidence type="ECO:0000313" key="1">
    <source>
        <dbReference type="EMBL" id="CAI5767488.1"/>
    </source>
</evidence>